<evidence type="ECO:0000259" key="2">
    <source>
        <dbReference type="Pfam" id="PF14522"/>
    </source>
</evidence>
<dbReference type="PANTHER" id="PTHR39425:SF1">
    <property type="entry name" value="CYTOCHROME C7-LIKE DOMAIN-CONTAINING PROTEIN"/>
    <property type="match status" value="1"/>
</dbReference>
<evidence type="ECO:0000256" key="1">
    <source>
        <dbReference type="SAM" id="Phobius"/>
    </source>
</evidence>
<keyword evidence="1" id="KW-0472">Membrane</keyword>
<keyword evidence="1" id="KW-1133">Transmembrane helix</keyword>
<dbReference type="InterPro" id="IPR029467">
    <property type="entry name" value="Cyt_c7-like"/>
</dbReference>
<dbReference type="SUPFAM" id="SSF48695">
    <property type="entry name" value="Multiheme cytochromes"/>
    <property type="match status" value="1"/>
</dbReference>
<reference evidence="3 4" key="1">
    <citation type="submission" date="2019-08" db="EMBL/GenBank/DDBJ databases">
        <title>Deep-cultivation of Planctomycetes and their phenomic and genomic characterization uncovers novel biology.</title>
        <authorList>
            <person name="Wiegand S."/>
            <person name="Jogler M."/>
            <person name="Boedeker C."/>
            <person name="Pinto D."/>
            <person name="Vollmers J."/>
            <person name="Rivas-Marin E."/>
            <person name="Kohn T."/>
            <person name="Peeters S.H."/>
            <person name="Heuer A."/>
            <person name="Rast P."/>
            <person name="Oberbeckmann S."/>
            <person name="Bunk B."/>
            <person name="Jeske O."/>
            <person name="Meyerdierks A."/>
            <person name="Storesund J.E."/>
            <person name="Kallscheuer N."/>
            <person name="Luecker S."/>
            <person name="Lage O.M."/>
            <person name="Pohl T."/>
            <person name="Merkel B.J."/>
            <person name="Hornburger P."/>
            <person name="Mueller R.-W."/>
            <person name="Bruemmer F."/>
            <person name="Labrenz M."/>
            <person name="Spormann A.M."/>
            <person name="Op den Camp H."/>
            <person name="Overmann J."/>
            <person name="Amann R."/>
            <person name="Jetten M.S.M."/>
            <person name="Mascher T."/>
            <person name="Medema M.H."/>
            <person name="Devos D.P."/>
            <person name="Kaster A.-K."/>
            <person name="Ovreas L."/>
            <person name="Rohde M."/>
            <person name="Galperin M.Y."/>
            <person name="Jogler C."/>
        </authorList>
    </citation>
    <scope>NUCLEOTIDE SEQUENCE [LARGE SCALE GENOMIC DNA]</scope>
    <source>
        <strain evidence="3 4">OJF2</strain>
        <plasmid evidence="4">pojf2_1</plasmid>
    </source>
</reference>
<keyword evidence="4" id="KW-1185">Reference proteome</keyword>
<organism evidence="3 4">
    <name type="scientific">Aquisphaera giovannonii</name>
    <dbReference type="NCBI Taxonomy" id="406548"/>
    <lineage>
        <taxon>Bacteria</taxon>
        <taxon>Pseudomonadati</taxon>
        <taxon>Planctomycetota</taxon>
        <taxon>Planctomycetia</taxon>
        <taxon>Isosphaerales</taxon>
        <taxon>Isosphaeraceae</taxon>
        <taxon>Aquisphaera</taxon>
    </lineage>
</organism>
<feature type="transmembrane region" description="Helical" evidence="1">
    <location>
        <begin position="12"/>
        <end position="34"/>
    </location>
</feature>
<evidence type="ECO:0000313" key="3">
    <source>
        <dbReference type="EMBL" id="QEH39285.1"/>
    </source>
</evidence>
<dbReference type="InterPro" id="IPR036280">
    <property type="entry name" value="Multihaem_cyt_sf"/>
</dbReference>
<dbReference type="Pfam" id="PF14522">
    <property type="entry name" value="Cytochrome_C7"/>
    <property type="match status" value="1"/>
</dbReference>
<sequence>MPQIFHPSANTLARVSLALLFGGPVGLLSAGYLLMKSPYQTQQRVIKEQPVPFSHEHHVRGLGIDCRYCHSSVEVSANPTVPPTYTCMSCHSQIWSTSPMLEPVRASLRNGQPLKWSKLHNLPDFVYFNHAIHVNKGVGCESCHGRVDLMPLMWKEKPHTMEWCLECHRHPEEQLRPKDAITAMGWEPNSSTGGQAALGKELIRQNHIQVEQLTNCSICHR</sequence>
<keyword evidence="3" id="KW-0614">Plasmid</keyword>
<gene>
    <name evidence="3" type="ORF">OJF2_79000</name>
</gene>
<dbReference type="OrthoDB" id="9814800at2"/>
<dbReference type="RefSeq" id="WP_148599173.1">
    <property type="nucleotide sequence ID" value="NZ_CP042998.1"/>
</dbReference>
<dbReference type="EMBL" id="CP042998">
    <property type="protein sequence ID" value="QEH39285.1"/>
    <property type="molecule type" value="Genomic_DNA"/>
</dbReference>
<dbReference type="Gene3D" id="3.90.10.10">
    <property type="entry name" value="Cytochrome C3"/>
    <property type="match status" value="2"/>
</dbReference>
<dbReference type="KEGG" id="agv:OJF2_79000"/>
<evidence type="ECO:0000313" key="4">
    <source>
        <dbReference type="Proteomes" id="UP000324233"/>
    </source>
</evidence>
<geneLocation type="plasmid" evidence="4">
    <name>pojf2_1</name>
</geneLocation>
<dbReference type="PANTHER" id="PTHR39425">
    <property type="entry name" value="LIPOPROTEIN CYTOCHROME C"/>
    <property type="match status" value="1"/>
</dbReference>
<dbReference type="AlphaFoldDB" id="A0A5B9WH32"/>
<dbReference type="Proteomes" id="UP000324233">
    <property type="component" value="Plasmid pOJF2_1"/>
</dbReference>
<accession>A0A5B9WH32</accession>
<dbReference type="CDD" id="cd08168">
    <property type="entry name" value="Cytochrom_C3"/>
    <property type="match status" value="1"/>
</dbReference>
<keyword evidence="1" id="KW-0812">Transmembrane</keyword>
<proteinExistence type="predicted"/>
<name>A0A5B9WH32_9BACT</name>
<protein>
    <submittedName>
        <fullName evidence="3">Class III cytochrome C family protein</fullName>
    </submittedName>
</protein>
<feature type="domain" description="Cytochrome c7-like" evidence="2">
    <location>
        <begin position="126"/>
        <end position="221"/>
    </location>
</feature>